<proteinExistence type="predicted"/>
<organism evidence="1 2">
    <name type="scientific">Psychroflexus gondwanensis ACAM 44</name>
    <dbReference type="NCBI Taxonomy" id="1189619"/>
    <lineage>
        <taxon>Bacteria</taxon>
        <taxon>Pseudomonadati</taxon>
        <taxon>Bacteroidota</taxon>
        <taxon>Flavobacteriia</taxon>
        <taxon>Flavobacteriales</taxon>
        <taxon>Flavobacteriaceae</taxon>
        <taxon>Psychroflexus</taxon>
    </lineage>
</organism>
<dbReference type="Proteomes" id="UP000012317">
    <property type="component" value="Unassembled WGS sequence"/>
</dbReference>
<dbReference type="Pfam" id="PF13692">
    <property type="entry name" value="Glyco_trans_1_4"/>
    <property type="match status" value="1"/>
</dbReference>
<comment type="caution">
    <text evidence="1">The sequence shown here is derived from an EMBL/GenBank/DDBJ whole genome shotgun (WGS) entry which is preliminary data.</text>
</comment>
<dbReference type="SUPFAM" id="SSF53756">
    <property type="entry name" value="UDP-Glycosyltransferase/glycogen phosphorylase"/>
    <property type="match status" value="1"/>
</dbReference>
<dbReference type="eggNOG" id="COG0438">
    <property type="taxonomic scope" value="Bacteria"/>
</dbReference>
<evidence type="ECO:0000313" key="1">
    <source>
        <dbReference type="EMBL" id="EMY80586.1"/>
    </source>
</evidence>
<reference evidence="1 2" key="1">
    <citation type="journal article" date="2014" name="Genome Biol. Evol.">
        <title>Extensive gene acquisition in the extremely psychrophilic bacterial species Psychroflexus torquis and the link to sea-ice ecosystem specialism.</title>
        <authorList>
            <person name="Feng S."/>
            <person name="Powell S.M."/>
            <person name="Wilson R."/>
            <person name="Bowman J.P."/>
        </authorList>
    </citation>
    <scope>NUCLEOTIDE SEQUENCE [LARGE SCALE GENOMIC DNA]</scope>
    <source>
        <strain evidence="1 2">ACAM 44</strain>
    </source>
</reference>
<dbReference type="Gene3D" id="3.40.50.2000">
    <property type="entry name" value="Glycogen Phosphorylase B"/>
    <property type="match status" value="1"/>
</dbReference>
<dbReference type="STRING" id="1189619.pgond44_11421"/>
<protein>
    <submittedName>
        <fullName evidence="1">Glycosyltransferase, GT1 family protein</fullName>
    </submittedName>
</protein>
<dbReference type="PATRIC" id="fig|1189619.4.peg.2359"/>
<name>N1WK29_9FLAO</name>
<dbReference type="AlphaFoldDB" id="N1WK29"/>
<sequence>MYQKISRISLSKFSLFDDFRKKTILKTMSRSKLLIIGFVWPEPNSSAAGGRMMQLIELFLKRKFDIVYASPANFSEHAEDLEALGIRQEQIEVNTSVFDEFLNEEQPTHVLFDRFMMEEQFGWRVAEHCPEAIRILDTEDLHFLRKGRQQAYKEKKAFKKEFLYSDTAKREIASILRSDMSLIISKAEIELLVDEFKVSRRLLLYVPFLLKPIKDEHIRELPTFEDRQNFISIGNFLHAPNWDKTLFLKEEIWPLIKIAIPEAELHVYGAYTSQKVEQLHNPKQGFLIKGRAPNAIECIKNARVLLGPVRFGAGLKGKFIDSMKAGTPSITTTIGAEGLCGDLPWCGEIANSAEEIARQAINLYTMPKRWKIAQRNGFQIINKRFQYKVHSANFFKRLTKLNTNLEGHRQQNFIGQILMHHTTQSTKYMSLWIESKNKTSSKESI</sequence>
<dbReference type="EMBL" id="APLF01000011">
    <property type="protein sequence ID" value="EMY80586.1"/>
    <property type="molecule type" value="Genomic_DNA"/>
</dbReference>
<keyword evidence="2" id="KW-1185">Reference proteome</keyword>
<dbReference type="GO" id="GO:0016740">
    <property type="term" value="F:transferase activity"/>
    <property type="evidence" value="ECO:0007669"/>
    <property type="project" value="UniProtKB-KW"/>
</dbReference>
<keyword evidence="1" id="KW-0808">Transferase</keyword>
<evidence type="ECO:0000313" key="2">
    <source>
        <dbReference type="Proteomes" id="UP000012317"/>
    </source>
</evidence>
<accession>N1WK29</accession>
<gene>
    <name evidence="1" type="ORF">pgond44_11421</name>
</gene>